<reference evidence="2 3" key="1">
    <citation type="journal article" date="2016" name="Nat. Commun.">
        <title>Thousands of microbial genomes shed light on interconnected biogeochemical processes in an aquifer system.</title>
        <authorList>
            <person name="Anantharaman K."/>
            <person name="Brown C.T."/>
            <person name="Hug L.A."/>
            <person name="Sharon I."/>
            <person name="Castelle C.J."/>
            <person name="Probst A.J."/>
            <person name="Thomas B.C."/>
            <person name="Singh A."/>
            <person name="Wilkins M.J."/>
            <person name="Karaoz U."/>
            <person name="Brodie E.L."/>
            <person name="Williams K.H."/>
            <person name="Hubbard S.S."/>
            <person name="Banfield J.F."/>
        </authorList>
    </citation>
    <scope>NUCLEOTIDE SEQUENCE [LARGE SCALE GENOMIC DNA]</scope>
</reference>
<feature type="domain" description="Glutaredoxin" evidence="1">
    <location>
        <begin position="4"/>
        <end position="63"/>
    </location>
</feature>
<gene>
    <name evidence="2" type="ORF">A2729_02710</name>
</gene>
<dbReference type="EMBL" id="MHIB01000012">
    <property type="protein sequence ID" value="OGY44773.1"/>
    <property type="molecule type" value="Genomic_DNA"/>
</dbReference>
<dbReference type="SUPFAM" id="SSF52833">
    <property type="entry name" value="Thioredoxin-like"/>
    <property type="match status" value="1"/>
</dbReference>
<protein>
    <submittedName>
        <fullName evidence="2">NrdH-redoxin</fullName>
    </submittedName>
</protein>
<proteinExistence type="predicted"/>
<name>A0A1G1XXC8_9BACT</name>
<dbReference type="GO" id="GO:0009055">
    <property type="term" value="F:electron transfer activity"/>
    <property type="evidence" value="ECO:0007669"/>
    <property type="project" value="TreeGrafter"/>
</dbReference>
<comment type="caution">
    <text evidence="2">The sequence shown here is derived from an EMBL/GenBank/DDBJ whole genome shotgun (WGS) entry which is preliminary data.</text>
</comment>
<dbReference type="Proteomes" id="UP000178930">
    <property type="component" value="Unassembled WGS sequence"/>
</dbReference>
<dbReference type="InterPro" id="IPR036249">
    <property type="entry name" value="Thioredoxin-like_sf"/>
</dbReference>
<dbReference type="InterPro" id="IPR002109">
    <property type="entry name" value="Glutaredoxin"/>
</dbReference>
<evidence type="ECO:0000313" key="3">
    <source>
        <dbReference type="Proteomes" id="UP000178930"/>
    </source>
</evidence>
<evidence type="ECO:0000313" key="2">
    <source>
        <dbReference type="EMBL" id="OGY44773.1"/>
    </source>
</evidence>
<dbReference type="PROSITE" id="PS51354">
    <property type="entry name" value="GLUTAREDOXIN_2"/>
    <property type="match status" value="1"/>
</dbReference>
<accession>A0A1G1XXC8</accession>
<dbReference type="Gene3D" id="3.40.30.10">
    <property type="entry name" value="Glutaredoxin"/>
    <property type="match status" value="1"/>
</dbReference>
<dbReference type="CDD" id="cd02976">
    <property type="entry name" value="NrdH"/>
    <property type="match status" value="1"/>
</dbReference>
<dbReference type="Pfam" id="PF00462">
    <property type="entry name" value="Glutaredoxin"/>
    <property type="match status" value="1"/>
</dbReference>
<dbReference type="InterPro" id="IPR051548">
    <property type="entry name" value="Grx-like_ET"/>
</dbReference>
<organism evidence="2 3">
    <name type="scientific">Candidatus Buchananbacteria bacterium RIFCSPHIGHO2_01_FULL_39_14</name>
    <dbReference type="NCBI Taxonomy" id="1797532"/>
    <lineage>
        <taxon>Bacteria</taxon>
        <taxon>Candidatus Buchananiibacteriota</taxon>
    </lineage>
</organism>
<dbReference type="PANTHER" id="PTHR34386:SF1">
    <property type="entry name" value="GLUTAREDOXIN-LIKE PROTEIN NRDH"/>
    <property type="match status" value="1"/>
</dbReference>
<dbReference type="PANTHER" id="PTHR34386">
    <property type="entry name" value="GLUTAREDOXIN"/>
    <property type="match status" value="1"/>
</dbReference>
<dbReference type="GO" id="GO:0045454">
    <property type="term" value="P:cell redox homeostasis"/>
    <property type="evidence" value="ECO:0007669"/>
    <property type="project" value="TreeGrafter"/>
</dbReference>
<dbReference type="STRING" id="1797532.A2729_02710"/>
<sequence length="77" mass="8467">MPKVTIDTTPTCPYCTMAKNYFKEKNINYAEIDVAADPKEAQAMIEKTGHLGVPVIIINDTIIIGFNKPAVDRTLGL</sequence>
<dbReference type="AlphaFoldDB" id="A0A1G1XXC8"/>
<evidence type="ECO:0000259" key="1">
    <source>
        <dbReference type="Pfam" id="PF00462"/>
    </source>
</evidence>